<name>A0A1Y2HNF3_9FUNG</name>
<accession>A0A1Y2HNF3</accession>
<evidence type="ECO:0000256" key="1">
    <source>
        <dbReference type="SAM" id="MobiDB-lite"/>
    </source>
</evidence>
<gene>
    <name evidence="2" type="ORF">BCR44DRAFT_1432847</name>
</gene>
<keyword evidence="3" id="KW-1185">Reference proteome</keyword>
<feature type="region of interest" description="Disordered" evidence="1">
    <location>
        <begin position="1"/>
        <end position="46"/>
    </location>
</feature>
<sequence>MTAAFSKAGPHASVPRHSSPLPARSSTVPAPTMPPNATAPPAMSRPSSAPLVPTVYAAMDHPTSTTVSTRLANIDQVVMSVDAIVAAYSDAPLALHQSQVTALAEDVDYHLSRLLDRCAGAWFLLDRPELVTTLVEALDPESHHPLFDLSVMHLVRLCAALKPADRLLATVATVSPSPTRPPSPSSSSAEQSCKPADVPTSRLSTIISRLFLCATTLLTNRACFHAALTSIYALLKLTHAHLTPKVQQSLLSALLYWNPLRPHVDPTADRPHLAIHPTPPPLTSPNGSSLVNLTPAIAYNHIVALILTVRDKFGWRELSPDVVMIAPSIVVDHFVDTAVTRHDVDAILYCLGWDASVQAHSPPVLYAQPNQSAAAAVGPIWMHPKLAAWLTAAHESVHHLSAQLLLSIRTSPASVPVHSKLAVIDAAVRAHIPATLLVPLMDYLTSALIPSCTAGTQVHSAMLLTAFGALHHADERVRVCAARALARLTHRTLTHDGTDEFRLANAFTATTLADDPSVDWHTLADMSAHLAEVLGDWPQTVRDPDALGTLAFLAGNPRYLAQMATRDGMAHMLAQGMLDATDAAVQSHLLDVYTRLVRPADADARVLEHAVLMLVTPSAKMLRIRALVARWTRPTALPNDRDAYAGSCDPRAWGAVRGPEGCGRTVVDELVARYWVPKFVEPVARQVCRSHAEILAAVHELRLVGVHPSAQRAAVLSAVIREGGVGCVIGIEPAGDEDAECQLLIWKWLGKVEHEVLRLEEVTRALSDAVAKGVAPLLVSRVDEGDDGEGLSEVIKVELATSVLGVMRRAGIQIEFGRADDPLTQFFQRAVSLVPDVAIKHAAAVTAMSQDSPALATPHWLISAAVQVLSVSPTPDPSSWSTLRAATHLLLCTPVLSGNSSTSSSHDASSATDNITAWLDPRSSSLHYVPRLCSHSPDHGWLLATHLARAAIFVPELRASFAAGDPVAAAMRAIDLSVAGDGAHVDGASALAWMFMETAAAWQPGAVEKRVRGWRGWGAAVKAGVRHVDWRVRAAVIRIVARVDREVVDDEVIVEMARGMVQDVPPIGFPAVAVTDMTNDVADVVKVVVESRSATADWFVFAQGAELVSEFCLRADLKCEAVVALACCVFYRVYDDAQAHLATRAELRHALDPFLPMCRAWLPELAGLLESRREVIVVVVQLVVYVLNSLLACGHGAVDGEVSGLSLSLTELAPRLASAFAREQHVDQNEQALVCRALELVFKLAPAGSIDPAPVMTHLLESSTAQPSSTMRCSTRRPDSKTCPAANPSIVQLLRVLSTYVTNPGSSNILHHPVILVWFTSAVTSTSQDTSILDLLPLAIASNRDAQVVGTTLADAALGVLLRADPACHKSAAAALHVGTARPGTSNPLVALVRAVDQRLSVSPGTPGSAFVGSRSVNGNGSSSELAVSSASQGIVESSLRVLVTWTYYIEAQRKVTAALAILTDCACGSTRTRPTFRSRLFALCVLRNAALLTDNKSRLSDDELLHPLLALSDKMDPLNTNATCMVAAWLQFVWTVVHANHRPSVVAARSQVLERVGWLRDRVGSAGGPHPNTPQLVDSDLLAGKVQVDQLVELLDLVEQAVTVAG</sequence>
<reference evidence="2 3" key="1">
    <citation type="submission" date="2016-07" db="EMBL/GenBank/DDBJ databases">
        <title>Pervasive Adenine N6-methylation of Active Genes in Fungi.</title>
        <authorList>
            <consortium name="DOE Joint Genome Institute"/>
            <person name="Mondo S.J."/>
            <person name="Dannebaum R.O."/>
            <person name="Kuo R.C."/>
            <person name="Labutti K."/>
            <person name="Haridas S."/>
            <person name="Kuo A."/>
            <person name="Salamov A."/>
            <person name="Ahrendt S.R."/>
            <person name="Lipzen A."/>
            <person name="Sullivan W."/>
            <person name="Andreopoulos W.B."/>
            <person name="Clum A."/>
            <person name="Lindquist E."/>
            <person name="Daum C."/>
            <person name="Ramamoorthy G.K."/>
            <person name="Gryganskyi A."/>
            <person name="Culley D."/>
            <person name="Magnuson J.K."/>
            <person name="James T.Y."/>
            <person name="O'Malley M.A."/>
            <person name="Stajich J.E."/>
            <person name="Spatafora J.W."/>
            <person name="Visel A."/>
            <person name="Grigoriev I.V."/>
        </authorList>
    </citation>
    <scope>NUCLEOTIDE SEQUENCE [LARGE SCALE GENOMIC DNA]</scope>
    <source>
        <strain evidence="2 3">PL171</strain>
    </source>
</reference>
<comment type="caution">
    <text evidence="2">The sequence shown here is derived from an EMBL/GenBank/DDBJ whole genome shotgun (WGS) entry which is preliminary data.</text>
</comment>
<dbReference type="Proteomes" id="UP000193411">
    <property type="component" value="Unassembled WGS sequence"/>
</dbReference>
<evidence type="ECO:0000313" key="2">
    <source>
        <dbReference type="EMBL" id="ORZ36126.1"/>
    </source>
</evidence>
<protein>
    <submittedName>
        <fullName evidence="2">Uncharacterized protein</fullName>
    </submittedName>
</protein>
<proteinExistence type="predicted"/>
<organism evidence="2 3">
    <name type="scientific">Catenaria anguillulae PL171</name>
    <dbReference type="NCBI Taxonomy" id="765915"/>
    <lineage>
        <taxon>Eukaryota</taxon>
        <taxon>Fungi</taxon>
        <taxon>Fungi incertae sedis</taxon>
        <taxon>Blastocladiomycota</taxon>
        <taxon>Blastocladiomycetes</taxon>
        <taxon>Blastocladiales</taxon>
        <taxon>Catenariaceae</taxon>
        <taxon>Catenaria</taxon>
    </lineage>
</organism>
<feature type="region of interest" description="Disordered" evidence="1">
    <location>
        <begin position="173"/>
        <end position="196"/>
    </location>
</feature>
<dbReference type="EMBL" id="MCFL01000018">
    <property type="protein sequence ID" value="ORZ36126.1"/>
    <property type="molecule type" value="Genomic_DNA"/>
</dbReference>
<evidence type="ECO:0000313" key="3">
    <source>
        <dbReference type="Proteomes" id="UP000193411"/>
    </source>
</evidence>
<dbReference type="OrthoDB" id="10665397at2759"/>